<keyword evidence="1" id="KW-0411">Iron-sulfur</keyword>
<protein>
    <submittedName>
        <fullName evidence="3">Fe-S oxidoreductase</fullName>
    </submittedName>
</protein>
<dbReference type="PROSITE" id="PS51379">
    <property type="entry name" value="4FE4S_FER_2"/>
    <property type="match status" value="1"/>
</dbReference>
<dbReference type="InterPro" id="IPR017896">
    <property type="entry name" value="4Fe4S_Fe-S-bd"/>
</dbReference>
<dbReference type="Pfam" id="PF13484">
    <property type="entry name" value="Fer4_16"/>
    <property type="match status" value="1"/>
</dbReference>
<reference evidence="3 4" key="1">
    <citation type="submission" date="2016-10" db="EMBL/GenBank/DDBJ databases">
        <title>Complete Genome Sequence of Peptococcaceae strain DCMF.</title>
        <authorList>
            <person name="Edwards R.J."/>
            <person name="Holland S.I."/>
            <person name="Deshpande N.P."/>
            <person name="Wong Y.K."/>
            <person name="Ertan H."/>
            <person name="Manefield M."/>
            <person name="Russell T.L."/>
            <person name="Lee M.J."/>
        </authorList>
    </citation>
    <scope>NUCLEOTIDE SEQUENCE [LARGE SCALE GENOMIC DNA]</scope>
    <source>
        <strain evidence="3 4">DCMF</strain>
    </source>
</reference>
<dbReference type="Proteomes" id="UP000323521">
    <property type="component" value="Chromosome"/>
</dbReference>
<keyword evidence="1" id="KW-0479">Metal-binding</keyword>
<dbReference type="OrthoDB" id="9784571at2"/>
<proteinExistence type="predicted"/>
<dbReference type="SUPFAM" id="SSF54862">
    <property type="entry name" value="4Fe-4S ferredoxins"/>
    <property type="match status" value="1"/>
</dbReference>
<dbReference type="KEGG" id="fwa:DCMF_00870"/>
<dbReference type="Gene3D" id="3.30.70.20">
    <property type="match status" value="1"/>
</dbReference>
<evidence type="ECO:0000313" key="4">
    <source>
        <dbReference type="Proteomes" id="UP000323521"/>
    </source>
</evidence>
<name>A0A3G1KM19_FORW1</name>
<sequence length="344" mass="39699">MSMEKLIQNKAYEFGYEKCGIVRIQDLDGYDERLLERIDKVPASKMFYQNQSRLTHLPEQYPWAKSVIVTVSHYGHYQIPGQLKGRIAKHYIFDGRVNGESKEFKKSVAMEQFLQDLGLKTASNRNFGIVGLRWAAMKAGLGIIRRNNFFYTESGSWVELEAWITDRDMELVESTNLPACPEGCTNCIKACPTGSLSSPYTMNPVSCVSFLTTFGGRDLAKDPLGKSFGSWIYGCDACQDACPMNSGKWTEKDEFPGVSETSLCLTPENMMEMEEEFYQHNIQPKFFYLSPAELWKWKVNVLNFMRNNYQENYKQYIMEACNHENEKIRDLARMIRQELSLTDY</sequence>
<keyword evidence="1" id="KW-0408">Iron</keyword>
<dbReference type="GO" id="GO:0051539">
    <property type="term" value="F:4 iron, 4 sulfur cluster binding"/>
    <property type="evidence" value="ECO:0007669"/>
    <property type="project" value="UniProtKB-KW"/>
</dbReference>
<evidence type="ECO:0000256" key="1">
    <source>
        <dbReference type="ARBA" id="ARBA00022485"/>
    </source>
</evidence>
<feature type="domain" description="4Fe-4S ferredoxin-type" evidence="2">
    <location>
        <begin position="171"/>
        <end position="201"/>
    </location>
</feature>
<dbReference type="InterPro" id="IPR004453">
    <property type="entry name" value="QueG"/>
</dbReference>
<dbReference type="GO" id="GO:0052693">
    <property type="term" value="F:epoxyqueuosine reductase activity"/>
    <property type="evidence" value="ECO:0007669"/>
    <property type="project" value="TreeGrafter"/>
</dbReference>
<evidence type="ECO:0000259" key="2">
    <source>
        <dbReference type="PROSITE" id="PS51379"/>
    </source>
</evidence>
<dbReference type="AlphaFoldDB" id="A0A3G1KM19"/>
<evidence type="ECO:0000313" key="3">
    <source>
        <dbReference type="EMBL" id="ATW23536.1"/>
    </source>
</evidence>
<gene>
    <name evidence="3" type="ORF">DCMF_00870</name>
</gene>
<dbReference type="PANTHER" id="PTHR30002">
    <property type="entry name" value="EPOXYQUEUOSINE REDUCTASE"/>
    <property type="match status" value="1"/>
</dbReference>
<dbReference type="PANTHER" id="PTHR30002:SF4">
    <property type="entry name" value="EPOXYQUEUOSINE REDUCTASE"/>
    <property type="match status" value="1"/>
</dbReference>
<dbReference type="EMBL" id="CP017634">
    <property type="protein sequence ID" value="ATW23536.1"/>
    <property type="molecule type" value="Genomic_DNA"/>
</dbReference>
<dbReference type="GO" id="GO:0008616">
    <property type="term" value="P:tRNA queuosine(34) biosynthetic process"/>
    <property type="evidence" value="ECO:0007669"/>
    <property type="project" value="InterPro"/>
</dbReference>
<organism evidence="3 4">
    <name type="scientific">Formimonas warabiya</name>
    <dbReference type="NCBI Taxonomy" id="1761012"/>
    <lineage>
        <taxon>Bacteria</taxon>
        <taxon>Bacillati</taxon>
        <taxon>Bacillota</taxon>
        <taxon>Clostridia</taxon>
        <taxon>Eubacteriales</taxon>
        <taxon>Peptococcaceae</taxon>
        <taxon>Candidatus Formimonas</taxon>
    </lineage>
</organism>
<dbReference type="RefSeq" id="WP_148132685.1">
    <property type="nucleotide sequence ID" value="NZ_CP017634.1"/>
</dbReference>
<accession>A0A3G1KM19</accession>
<keyword evidence="1" id="KW-0004">4Fe-4S</keyword>
<keyword evidence="4" id="KW-1185">Reference proteome</keyword>